<dbReference type="PANTHER" id="PTHR46020">
    <property type="entry name" value="OSJNBB0059K02.9 PROTEIN"/>
    <property type="match status" value="1"/>
</dbReference>
<feature type="chain" id="PRO_5035273851" description="GDSL esterase/lipase" evidence="4">
    <location>
        <begin position="23"/>
        <end position="355"/>
    </location>
</feature>
<reference evidence="6" key="1">
    <citation type="journal article" date="2012" name="Nature">
        <title>A physical, genetic and functional sequence assembly of the barley genome.</title>
        <authorList>
            <consortium name="The International Barley Genome Sequencing Consortium"/>
            <person name="Mayer K.F."/>
            <person name="Waugh R."/>
            <person name="Brown J.W."/>
            <person name="Schulman A."/>
            <person name="Langridge P."/>
            <person name="Platzer M."/>
            <person name="Fincher G.B."/>
            <person name="Muehlbauer G.J."/>
            <person name="Sato K."/>
            <person name="Close T.J."/>
            <person name="Wise R.P."/>
            <person name="Stein N."/>
        </authorList>
    </citation>
    <scope>NUCLEOTIDE SEQUENCE [LARGE SCALE GENOMIC DNA]</scope>
    <source>
        <strain evidence="6">cv. Morex</strain>
    </source>
</reference>
<dbReference type="Proteomes" id="UP000011116">
    <property type="component" value="Chromosome 2H"/>
</dbReference>
<dbReference type="PANTHER" id="PTHR46020:SF34">
    <property type="entry name" value="SGNH HYDROLASE-TYPE ESTERASE DOMAIN-CONTAINING PROTEIN"/>
    <property type="match status" value="1"/>
</dbReference>
<accession>A0A8I6X1D2</accession>
<sequence>MKLRAISVVCILLFHHAARVESRHPYHNWYNMFVFGDSFADDGNVPDNMGQLSRAWHYPYGLSFAEYNGRTHFYSTGRFSNYMVQSDFIAKILGIHEAPHAYNRSFLQLPHYGMTFATGGSGVLEAPQEVPTLGQQVDSFEKLLRRKIISPARLPDSVFLIAISGNDYMPTVSLLGNSFGNVTAAISETAGKVTNGIVANVKRLRKLGAKKILVNNMHPLGCTPRRTRPSNYTSCDDHGNMVTSIHNSNLKQKLRDSPAIRILDLNTAFTNIINGTSESSPLSEQFTNKLKPCCVAEDPEGFCGELAGPFEHLYKLDGANVKRYFYWDDMHPTHAGWEVVMAQLEGTIKDFLNMN</sequence>
<evidence type="ECO:0000313" key="6">
    <source>
        <dbReference type="Proteomes" id="UP000011116"/>
    </source>
</evidence>
<evidence type="ECO:0000256" key="1">
    <source>
        <dbReference type="ARBA" id="ARBA00008668"/>
    </source>
</evidence>
<dbReference type="Pfam" id="PF00657">
    <property type="entry name" value="Lipase_GDSL"/>
    <property type="match status" value="1"/>
</dbReference>
<evidence type="ECO:0000256" key="3">
    <source>
        <dbReference type="ARBA" id="ARBA00023098"/>
    </source>
</evidence>
<keyword evidence="2" id="KW-0378">Hydrolase</keyword>
<dbReference type="InterPro" id="IPR036514">
    <property type="entry name" value="SGNH_hydro_sf"/>
</dbReference>
<reference evidence="5" key="3">
    <citation type="submission" date="2022-01" db="UniProtKB">
        <authorList>
            <consortium name="EnsemblPlants"/>
        </authorList>
    </citation>
    <scope>IDENTIFICATION</scope>
    <source>
        <strain evidence="5">subsp. vulgare</strain>
    </source>
</reference>
<dbReference type="SUPFAM" id="SSF52266">
    <property type="entry name" value="SGNH hydrolase"/>
    <property type="match status" value="1"/>
</dbReference>
<keyword evidence="3" id="KW-0443">Lipid metabolism</keyword>
<dbReference type="InterPro" id="IPR001087">
    <property type="entry name" value="GDSL"/>
</dbReference>
<organism evidence="5 6">
    <name type="scientific">Hordeum vulgare subsp. vulgare</name>
    <name type="common">Domesticated barley</name>
    <dbReference type="NCBI Taxonomy" id="112509"/>
    <lineage>
        <taxon>Eukaryota</taxon>
        <taxon>Viridiplantae</taxon>
        <taxon>Streptophyta</taxon>
        <taxon>Embryophyta</taxon>
        <taxon>Tracheophyta</taxon>
        <taxon>Spermatophyta</taxon>
        <taxon>Magnoliopsida</taxon>
        <taxon>Liliopsida</taxon>
        <taxon>Poales</taxon>
        <taxon>Poaceae</taxon>
        <taxon>BOP clade</taxon>
        <taxon>Pooideae</taxon>
        <taxon>Triticodae</taxon>
        <taxon>Triticeae</taxon>
        <taxon>Hordeinae</taxon>
        <taxon>Hordeum</taxon>
    </lineage>
</organism>
<dbReference type="EnsemblPlants" id="HORVU.MOREX.r3.2HG0204370.1">
    <property type="protein sequence ID" value="HORVU.MOREX.r3.2HG0204370.1"/>
    <property type="gene ID" value="HORVU.MOREX.r3.2HG0204370"/>
</dbReference>
<dbReference type="AlphaFoldDB" id="A0A8I6X1D2"/>
<name>A0A8I6X1D2_HORVV</name>
<dbReference type="SMR" id="A0A8I6X1D2"/>
<dbReference type="GO" id="GO:0006629">
    <property type="term" value="P:lipid metabolic process"/>
    <property type="evidence" value="ECO:0007669"/>
    <property type="project" value="UniProtKB-KW"/>
</dbReference>
<evidence type="ECO:0000313" key="5">
    <source>
        <dbReference type="EnsemblPlants" id="HORVU.MOREX.r3.2HG0204370.1"/>
    </source>
</evidence>
<protein>
    <recommendedName>
        <fullName evidence="7">GDSL esterase/lipase</fullName>
    </recommendedName>
</protein>
<evidence type="ECO:0000256" key="2">
    <source>
        <dbReference type="ARBA" id="ARBA00022801"/>
    </source>
</evidence>
<dbReference type="Gene3D" id="3.40.50.1110">
    <property type="entry name" value="SGNH hydrolase"/>
    <property type="match status" value="1"/>
</dbReference>
<proteinExistence type="inferred from homology"/>
<dbReference type="Gramene" id="HORVU.MOREX.r3.2HG0204370.1">
    <property type="protein sequence ID" value="HORVU.MOREX.r3.2HG0204370.1"/>
    <property type="gene ID" value="HORVU.MOREX.r3.2HG0204370"/>
</dbReference>
<dbReference type="Gramene" id="HORVU.MOREX.r2.2HG0169960.1">
    <property type="protein sequence ID" value="HORVU.MOREX.r2.2HG0169960.1"/>
    <property type="gene ID" value="HORVU.MOREX.r2.2HG0169960"/>
</dbReference>
<keyword evidence="4" id="KW-0732">Signal</keyword>
<feature type="signal peptide" evidence="4">
    <location>
        <begin position="1"/>
        <end position="22"/>
    </location>
</feature>
<evidence type="ECO:0008006" key="7">
    <source>
        <dbReference type="Google" id="ProtNLM"/>
    </source>
</evidence>
<evidence type="ECO:0000256" key="4">
    <source>
        <dbReference type="SAM" id="SignalP"/>
    </source>
</evidence>
<keyword evidence="6" id="KW-1185">Reference proteome</keyword>
<comment type="similarity">
    <text evidence="1">Belongs to the 'GDSL' lipolytic enzyme family.</text>
</comment>
<dbReference type="GO" id="GO:0016788">
    <property type="term" value="F:hydrolase activity, acting on ester bonds"/>
    <property type="evidence" value="ECO:0007669"/>
    <property type="project" value="InterPro"/>
</dbReference>
<reference evidence="5" key="2">
    <citation type="submission" date="2020-10" db="EMBL/GenBank/DDBJ databases">
        <authorList>
            <person name="Scholz U."/>
            <person name="Mascher M."/>
            <person name="Fiebig A."/>
        </authorList>
    </citation>
    <scope>NUCLEOTIDE SEQUENCE [LARGE SCALE GENOMIC DNA]</scope>
    <source>
        <strain evidence="5">cv. Morex</strain>
    </source>
</reference>